<gene>
    <name evidence="3" type="ORF">BST20_01930</name>
    <name evidence="1" type="ORF">MBRA_00220</name>
    <name evidence="2" type="ORF">MBRA_00940</name>
</gene>
<reference evidence="3 4" key="1">
    <citation type="submission" date="2016-12" db="EMBL/GenBank/DDBJ databases">
        <title>The new phylogeny of genus Mycobacterium.</title>
        <authorList>
            <person name="Tortoli E."/>
            <person name="Trovato A."/>
            <person name="Cirillo D.M."/>
        </authorList>
    </citation>
    <scope>NUCLEOTIDE SEQUENCE [LARGE SCALE GENOMIC DNA]</scope>
    <source>
        <strain evidence="3 4">DSM 44624</strain>
    </source>
</reference>
<dbReference type="EMBL" id="AP022606">
    <property type="protein sequence ID" value="BBZ09899.1"/>
    <property type="molecule type" value="Genomic_DNA"/>
</dbReference>
<evidence type="ECO:0000313" key="1">
    <source>
        <dbReference type="EMBL" id="BBZ09827.1"/>
    </source>
</evidence>
<evidence type="ECO:0000313" key="2">
    <source>
        <dbReference type="EMBL" id="BBZ09899.1"/>
    </source>
</evidence>
<evidence type="ECO:0000313" key="3">
    <source>
        <dbReference type="EMBL" id="ORA40931.1"/>
    </source>
</evidence>
<dbReference type="Proteomes" id="UP000192441">
    <property type="component" value="Unassembled WGS sequence"/>
</dbReference>
<protein>
    <submittedName>
        <fullName evidence="3">Uncharacterized protein</fullName>
    </submittedName>
</protein>
<organism evidence="3 4">
    <name type="scientific">Mycobacterium branderi</name>
    <dbReference type="NCBI Taxonomy" id="43348"/>
    <lineage>
        <taxon>Bacteria</taxon>
        <taxon>Bacillati</taxon>
        <taxon>Actinomycetota</taxon>
        <taxon>Actinomycetes</taxon>
        <taxon>Mycobacteriales</taxon>
        <taxon>Mycobacteriaceae</taxon>
        <taxon>Mycobacterium</taxon>
    </lineage>
</organism>
<dbReference type="AlphaFoldDB" id="A0A7I7VX57"/>
<proteinExistence type="predicted"/>
<dbReference type="EMBL" id="AP022606">
    <property type="protein sequence ID" value="BBZ09827.1"/>
    <property type="molecule type" value="Genomic_DNA"/>
</dbReference>
<dbReference type="RefSeq" id="WP_163659465.1">
    <property type="nucleotide sequence ID" value="NZ_AP022606.1"/>
</dbReference>
<evidence type="ECO:0000313" key="5">
    <source>
        <dbReference type="Proteomes" id="UP000467379"/>
    </source>
</evidence>
<sequence>MSDSSLARPPAQDDHLAVLLDFTEIVWHETDATPRDLNPSWSQMLDAALDYVRDDARWAVPA</sequence>
<name>A0A7I7VX57_9MYCO</name>
<dbReference type="Proteomes" id="UP000467379">
    <property type="component" value="Chromosome"/>
</dbReference>
<reference evidence="1 5" key="2">
    <citation type="journal article" date="2019" name="Emerg. Microbes Infect.">
        <title>Comprehensive subspecies identification of 175 nontuberculous mycobacteria species based on 7547 genomic profiles.</title>
        <authorList>
            <person name="Matsumoto Y."/>
            <person name="Kinjo T."/>
            <person name="Motooka D."/>
            <person name="Nabeya D."/>
            <person name="Jung N."/>
            <person name="Uechi K."/>
            <person name="Horii T."/>
            <person name="Iida T."/>
            <person name="Fujita J."/>
            <person name="Nakamura S."/>
        </authorList>
    </citation>
    <scope>NUCLEOTIDE SEQUENCE [LARGE SCALE GENOMIC DNA]</scope>
    <source>
        <strain evidence="1 5">JCM 12687</strain>
    </source>
</reference>
<keyword evidence="5" id="KW-1185">Reference proteome</keyword>
<reference evidence="1" key="3">
    <citation type="submission" date="2020-02" db="EMBL/GenBank/DDBJ databases">
        <authorList>
            <person name="Matsumoto Y."/>
            <person name="Motooka D."/>
            <person name="Nakamura S."/>
        </authorList>
    </citation>
    <scope>NUCLEOTIDE SEQUENCE</scope>
    <source>
        <strain evidence="1">JCM 12687</strain>
    </source>
</reference>
<accession>A0A7I7VX57</accession>
<dbReference type="EMBL" id="MVHM01000001">
    <property type="protein sequence ID" value="ORA40931.1"/>
    <property type="molecule type" value="Genomic_DNA"/>
</dbReference>
<evidence type="ECO:0000313" key="4">
    <source>
        <dbReference type="Proteomes" id="UP000192441"/>
    </source>
</evidence>